<protein>
    <submittedName>
        <fullName evidence="1">Uncharacterized protein</fullName>
    </submittedName>
</protein>
<dbReference type="RefSeq" id="WP_150893022.1">
    <property type="nucleotide sequence ID" value="NZ_VYUY01000009.1"/>
</dbReference>
<gene>
    <name evidence="1" type="ORF">F6B40_08145</name>
</gene>
<comment type="caution">
    <text evidence="1">The sequence shown here is derived from an EMBL/GenBank/DDBJ whole genome shotgun (WGS) entry which is preliminary data.</text>
</comment>
<name>A0A5N0TGW8_9MICO</name>
<reference evidence="2" key="1">
    <citation type="submission" date="2019-09" db="EMBL/GenBank/DDBJ databases">
        <title>Mumia zhuanghuii sp. nov. isolated from the intestinal contents of plateau pika (Ochotona curzoniae) in the Qinghai-Tibet plateau of China.</title>
        <authorList>
            <person name="Tian Z."/>
        </authorList>
    </citation>
    <scope>NUCLEOTIDE SEQUENCE [LARGE SCALE GENOMIC DNA]</scope>
    <source>
        <strain evidence="2">L-033</strain>
    </source>
</reference>
<dbReference type="AlphaFoldDB" id="A0A5N0TGW8"/>
<dbReference type="EMBL" id="VYUY01000009">
    <property type="protein sequence ID" value="KAA9133714.1"/>
    <property type="molecule type" value="Genomic_DNA"/>
</dbReference>
<evidence type="ECO:0000313" key="1">
    <source>
        <dbReference type="EMBL" id="KAA9133714.1"/>
    </source>
</evidence>
<keyword evidence="2" id="KW-1185">Reference proteome</keyword>
<dbReference type="Proteomes" id="UP000326838">
    <property type="component" value="Unassembled WGS sequence"/>
</dbReference>
<proteinExistence type="predicted"/>
<evidence type="ECO:0000313" key="2">
    <source>
        <dbReference type="Proteomes" id="UP000326838"/>
    </source>
</evidence>
<sequence>MTHDIDSQVAAFATQLEDSPGLFDIDQIFADVSALLEQIVSAEDHQDAAVAIREFADARAHDDDYARAVILGTLSQLSMHMALAAPIGDLPGENGLLQRLLRVVYAVRGLGMGAL</sequence>
<organism evidence="1 2">
    <name type="scientific">Microbacterium caowuchunii</name>
    <dbReference type="NCBI Taxonomy" id="2614638"/>
    <lineage>
        <taxon>Bacteria</taxon>
        <taxon>Bacillati</taxon>
        <taxon>Actinomycetota</taxon>
        <taxon>Actinomycetes</taxon>
        <taxon>Micrococcales</taxon>
        <taxon>Microbacteriaceae</taxon>
        <taxon>Microbacterium</taxon>
    </lineage>
</organism>
<accession>A0A5N0TGW8</accession>